<accession>A0A7J8MIV1</accession>
<dbReference type="EMBL" id="JABEZX010000009">
    <property type="protein sequence ID" value="MBA0564524.1"/>
    <property type="molecule type" value="Genomic_DNA"/>
</dbReference>
<evidence type="ECO:0000313" key="6">
    <source>
        <dbReference type="Proteomes" id="UP000593572"/>
    </source>
</evidence>
<keyword evidence="6" id="KW-1185">Reference proteome</keyword>
<organism evidence="5 6">
    <name type="scientific">Gossypium lobatum</name>
    <dbReference type="NCBI Taxonomy" id="34289"/>
    <lineage>
        <taxon>Eukaryota</taxon>
        <taxon>Viridiplantae</taxon>
        <taxon>Streptophyta</taxon>
        <taxon>Embryophyta</taxon>
        <taxon>Tracheophyta</taxon>
        <taxon>Spermatophyta</taxon>
        <taxon>Magnoliopsida</taxon>
        <taxon>eudicotyledons</taxon>
        <taxon>Gunneridae</taxon>
        <taxon>Pentapetalae</taxon>
        <taxon>rosids</taxon>
        <taxon>malvids</taxon>
        <taxon>Malvales</taxon>
        <taxon>Malvaceae</taxon>
        <taxon>Malvoideae</taxon>
        <taxon>Gossypium</taxon>
    </lineage>
</organism>
<keyword evidence="4" id="KW-0482">Metalloprotease</keyword>
<reference evidence="5 6" key="1">
    <citation type="journal article" date="2019" name="Genome Biol. Evol.">
        <title>Insights into the evolution of the New World diploid cottons (Gossypium, subgenus Houzingenia) based on genome sequencing.</title>
        <authorList>
            <person name="Grover C.E."/>
            <person name="Arick M.A. 2nd"/>
            <person name="Thrash A."/>
            <person name="Conover J.L."/>
            <person name="Sanders W.S."/>
            <person name="Peterson D.G."/>
            <person name="Frelichowski J.E."/>
            <person name="Scheffler J.A."/>
            <person name="Scheffler B.E."/>
            <person name="Wendel J.F."/>
        </authorList>
    </citation>
    <scope>NUCLEOTIDE SEQUENCE [LARGE SCALE GENOMIC DNA]</scope>
    <source>
        <strain evidence="5">157</strain>
        <tissue evidence="5">Leaf</tissue>
    </source>
</reference>
<comment type="caution">
    <text evidence="5">The sequence shown here is derived from an EMBL/GenBank/DDBJ whole genome shotgun (WGS) entry which is preliminary data.</text>
</comment>
<dbReference type="GO" id="GO:0046872">
    <property type="term" value="F:metal ion binding"/>
    <property type="evidence" value="ECO:0007669"/>
    <property type="project" value="UniProtKB-KW"/>
</dbReference>
<keyword evidence="1" id="KW-0645">Protease</keyword>
<dbReference type="PANTHER" id="PTHR48480:SF2">
    <property type="entry name" value="PEPTIDASE D"/>
    <property type="match status" value="1"/>
</dbReference>
<evidence type="ECO:0000256" key="1">
    <source>
        <dbReference type="ARBA" id="ARBA00022670"/>
    </source>
</evidence>
<evidence type="ECO:0000313" key="5">
    <source>
        <dbReference type="EMBL" id="MBA0564524.1"/>
    </source>
</evidence>
<dbReference type="PANTHER" id="PTHR48480">
    <property type="match status" value="1"/>
</dbReference>
<dbReference type="AlphaFoldDB" id="A0A7J8MIV1"/>
<keyword evidence="3" id="KW-0378">Hydrolase</keyword>
<gene>
    <name evidence="5" type="ORF">Golob_009461</name>
</gene>
<evidence type="ECO:0000256" key="2">
    <source>
        <dbReference type="ARBA" id="ARBA00022723"/>
    </source>
</evidence>
<dbReference type="GO" id="GO:0008237">
    <property type="term" value="F:metallopeptidase activity"/>
    <property type="evidence" value="ECO:0007669"/>
    <property type="project" value="UniProtKB-KW"/>
</dbReference>
<sequence length="147" mass="16541">MREEAIAMASTSPLSISSPEAPMDIAAAKLILFAPRLPADYADWLGEIKLLSYFRINILSMLSCSLCQSDLELTLIQVANDVSSEAHVEVIRKTKAGKKEYQFESMFQSHLRVHTRAFAVDVKIGDLPFKLNIRERKSKIAIVVREF</sequence>
<dbReference type="GO" id="GO:0006508">
    <property type="term" value="P:proteolysis"/>
    <property type="evidence" value="ECO:0007669"/>
    <property type="project" value="UniProtKB-KW"/>
</dbReference>
<protein>
    <submittedName>
        <fullName evidence="5">Uncharacterized protein</fullName>
    </submittedName>
</protein>
<name>A0A7J8MIV1_9ROSI</name>
<evidence type="ECO:0000256" key="4">
    <source>
        <dbReference type="ARBA" id="ARBA00023049"/>
    </source>
</evidence>
<evidence type="ECO:0000256" key="3">
    <source>
        <dbReference type="ARBA" id="ARBA00022801"/>
    </source>
</evidence>
<proteinExistence type="predicted"/>
<dbReference type="InterPro" id="IPR052433">
    <property type="entry name" value="X-Pro_dipept-like"/>
</dbReference>
<keyword evidence="2" id="KW-0479">Metal-binding</keyword>
<dbReference type="Proteomes" id="UP000593572">
    <property type="component" value="Unassembled WGS sequence"/>
</dbReference>
<feature type="non-terminal residue" evidence="5">
    <location>
        <position position="147"/>
    </location>
</feature>